<keyword evidence="2" id="KW-1185">Reference proteome</keyword>
<reference evidence="1 2" key="1">
    <citation type="submission" date="2019-08" db="EMBL/GenBank/DDBJ databases">
        <title>100 year-old enigma solved: identification of Planctomyces bekefii, the type genus and species of the phylum Planctomycetes.</title>
        <authorList>
            <person name="Svetlana D.N."/>
            <person name="Overmann J."/>
        </authorList>
    </citation>
    <scope>NUCLEOTIDE SEQUENCE [LARGE SCALE GENOMIC DNA]</scope>
    <source>
        <strain evidence="1">Phe10_nw2017</strain>
    </source>
</reference>
<organism evidence="1 2">
    <name type="scientific">Planctomyces bekefii</name>
    <dbReference type="NCBI Taxonomy" id="1653850"/>
    <lineage>
        <taxon>Bacteria</taxon>
        <taxon>Pseudomonadati</taxon>
        <taxon>Planctomycetota</taxon>
        <taxon>Planctomycetia</taxon>
        <taxon>Planctomycetales</taxon>
        <taxon>Planctomycetaceae</taxon>
        <taxon>Planctomyces</taxon>
    </lineage>
</organism>
<evidence type="ECO:0000313" key="2">
    <source>
        <dbReference type="Proteomes" id="UP000321083"/>
    </source>
</evidence>
<reference evidence="1 2" key="2">
    <citation type="submission" date="2019-08" db="EMBL/GenBank/DDBJ databases">
        <authorList>
            <person name="Henke P."/>
        </authorList>
    </citation>
    <scope>NUCLEOTIDE SEQUENCE [LARGE SCALE GENOMIC DNA]</scope>
    <source>
        <strain evidence="1">Phe10_nw2017</strain>
    </source>
</reference>
<proteinExistence type="predicted"/>
<protein>
    <submittedName>
        <fullName evidence="1">Uncharacterized protein</fullName>
    </submittedName>
</protein>
<name>A0A5C6MAE9_9PLAN</name>
<accession>A0A5C6MAE9</accession>
<dbReference type="Proteomes" id="UP000321083">
    <property type="component" value="Unassembled WGS sequence"/>
</dbReference>
<dbReference type="Gene3D" id="2.40.50.100">
    <property type="match status" value="1"/>
</dbReference>
<evidence type="ECO:0000313" key="1">
    <source>
        <dbReference type="EMBL" id="TWW09944.1"/>
    </source>
</evidence>
<gene>
    <name evidence="1" type="ORF">E3A20_09270</name>
</gene>
<dbReference type="AlphaFoldDB" id="A0A5C6MAE9"/>
<dbReference type="EMBL" id="SRHE01000142">
    <property type="protein sequence ID" value="TWW09944.1"/>
    <property type="molecule type" value="Genomic_DNA"/>
</dbReference>
<comment type="caution">
    <text evidence="1">The sequence shown here is derived from an EMBL/GenBank/DDBJ whole genome shotgun (WGS) entry which is preliminary data.</text>
</comment>
<sequence>MFRSGLRCILWGRLEPASRILELFPESGNEGVTVRQLHVSEGEQVESGQLLVTLDNTDRRRAKRAEVEARLRAAEVRLQ</sequence>